<dbReference type="RefSeq" id="XP_018263649.1">
    <property type="nucleotide sequence ID" value="XM_018406841.1"/>
</dbReference>
<evidence type="ECO:0000313" key="2">
    <source>
        <dbReference type="EMBL" id="OBR85807.1"/>
    </source>
</evidence>
<keyword evidence="4" id="KW-1185">Reference proteome</keyword>
<evidence type="ECO:0000313" key="4">
    <source>
        <dbReference type="Proteomes" id="UP000078595"/>
    </source>
</evidence>
<feature type="region of interest" description="Disordered" evidence="1">
    <location>
        <begin position="1"/>
        <end position="64"/>
    </location>
</feature>
<accession>A0A1A6A6W8</accession>
<reference evidence="2" key="1">
    <citation type="submission" date="2013-07" db="EMBL/GenBank/DDBJ databases">
        <title>The Genome Sequence of Cryptococcus dejecticola CBS10117.</title>
        <authorList>
            <consortium name="The Broad Institute Genome Sequencing Platform"/>
            <person name="Cuomo C."/>
            <person name="Litvintseva A."/>
            <person name="Chen Y."/>
            <person name="Heitman J."/>
            <person name="Sun S."/>
            <person name="Springer D."/>
            <person name="Dromer F."/>
            <person name="Young S.K."/>
            <person name="Zeng Q."/>
            <person name="Gargeya S."/>
            <person name="Fitzgerald M."/>
            <person name="Abouelleil A."/>
            <person name="Alvarado L."/>
            <person name="Berlin A.M."/>
            <person name="Chapman S.B."/>
            <person name="Dewar J."/>
            <person name="Goldberg J."/>
            <person name="Griggs A."/>
            <person name="Gujja S."/>
            <person name="Hansen M."/>
            <person name="Howarth C."/>
            <person name="Imamovic A."/>
            <person name="Larimer J."/>
            <person name="McCowan C."/>
            <person name="Murphy C."/>
            <person name="Pearson M."/>
            <person name="Priest M."/>
            <person name="Roberts A."/>
            <person name="Saif S."/>
            <person name="Shea T."/>
            <person name="Sykes S."/>
            <person name="Wortman J."/>
            <person name="Nusbaum C."/>
            <person name="Birren B."/>
        </authorList>
    </citation>
    <scope>NUCLEOTIDE SEQUENCE [LARGE SCALE GENOMIC DNA]</scope>
    <source>
        <strain evidence="2">CBS 10117</strain>
    </source>
</reference>
<dbReference type="EMBL" id="KI894030">
    <property type="protein sequence ID" value="OBR85807.1"/>
    <property type="molecule type" value="Genomic_DNA"/>
</dbReference>
<dbReference type="KEGG" id="kdj:28967219"/>
<reference evidence="3" key="2">
    <citation type="submission" date="2013-07" db="EMBL/GenBank/DDBJ databases">
        <authorList>
            <consortium name="The Broad Institute Genome Sequencing Platform"/>
            <person name="Cuomo C."/>
            <person name="Litvintseva A."/>
            <person name="Chen Y."/>
            <person name="Heitman J."/>
            <person name="Sun S."/>
            <person name="Springer D."/>
            <person name="Dromer F."/>
            <person name="Young S.K."/>
            <person name="Zeng Q."/>
            <person name="Gargeya S."/>
            <person name="Fitzgerald M."/>
            <person name="Abouelleil A."/>
            <person name="Alvarado L."/>
            <person name="Berlin A.M."/>
            <person name="Chapman S.B."/>
            <person name="Dewar J."/>
            <person name="Goldberg J."/>
            <person name="Griggs A."/>
            <person name="Gujja S."/>
            <person name="Hansen M."/>
            <person name="Howarth C."/>
            <person name="Imamovic A."/>
            <person name="Larimer J."/>
            <person name="McCowan C."/>
            <person name="Murphy C."/>
            <person name="Pearson M."/>
            <person name="Priest M."/>
            <person name="Roberts A."/>
            <person name="Saif S."/>
            <person name="Shea T."/>
            <person name="Sykes S."/>
            <person name="Wortman J."/>
            <person name="Nusbaum C."/>
            <person name="Birren B."/>
        </authorList>
    </citation>
    <scope>NUCLEOTIDE SEQUENCE</scope>
    <source>
        <strain evidence="3">CBS 10117</strain>
    </source>
</reference>
<proteinExistence type="predicted"/>
<sequence>MTSLTDLLSRLGFTKSKASNEQNASRDPSHVEEPCPTSSDRHGRSISGEADTDRRGDAEFNGSQALSLENATADIYARCLVDRLNPAREVRRISSAGQIARMLDEWIDPDGKGLGKLAGW</sequence>
<feature type="compositionally biased region" description="Polar residues" evidence="1">
    <location>
        <begin position="16"/>
        <end position="26"/>
    </location>
</feature>
<organism evidence="2">
    <name type="scientific">Kwoniella dejecticola CBS 10117</name>
    <dbReference type="NCBI Taxonomy" id="1296121"/>
    <lineage>
        <taxon>Eukaryota</taxon>
        <taxon>Fungi</taxon>
        <taxon>Dikarya</taxon>
        <taxon>Basidiomycota</taxon>
        <taxon>Agaricomycotina</taxon>
        <taxon>Tremellomycetes</taxon>
        <taxon>Tremellales</taxon>
        <taxon>Cryptococcaceae</taxon>
        <taxon>Kwoniella</taxon>
    </lineage>
</organism>
<evidence type="ECO:0000313" key="3">
    <source>
        <dbReference type="EMBL" id="WWC60921.1"/>
    </source>
</evidence>
<dbReference type="GeneID" id="28967219"/>
<dbReference type="Proteomes" id="UP000078595">
    <property type="component" value="Chromosome 4"/>
</dbReference>
<dbReference type="AlphaFoldDB" id="A0A1A6A6W8"/>
<name>A0A1A6A6W8_9TREE</name>
<reference evidence="3" key="3">
    <citation type="submission" date="2024-02" db="EMBL/GenBank/DDBJ databases">
        <title>Comparative genomics of Cryptococcus and Kwoniella reveals pathogenesis evolution and contrasting modes of karyotype evolution via chromosome fusion or intercentromeric recombination.</title>
        <authorList>
            <person name="Coelho M.A."/>
            <person name="David-Palma M."/>
            <person name="Shea T."/>
            <person name="Bowers K."/>
            <person name="McGinley-Smith S."/>
            <person name="Mohammad A.W."/>
            <person name="Gnirke A."/>
            <person name="Yurkov A.M."/>
            <person name="Nowrousian M."/>
            <person name="Sun S."/>
            <person name="Cuomo C.A."/>
            <person name="Heitman J."/>
        </authorList>
    </citation>
    <scope>NUCLEOTIDE SEQUENCE</scope>
    <source>
        <strain evidence="3">CBS 10117</strain>
    </source>
</reference>
<feature type="compositionally biased region" description="Basic and acidic residues" evidence="1">
    <location>
        <begin position="27"/>
        <end position="43"/>
    </location>
</feature>
<protein>
    <submittedName>
        <fullName evidence="2">Uncharacterized protein</fullName>
    </submittedName>
</protein>
<evidence type="ECO:0000256" key="1">
    <source>
        <dbReference type="SAM" id="MobiDB-lite"/>
    </source>
</evidence>
<dbReference type="VEuPathDB" id="FungiDB:I303_03520"/>
<dbReference type="EMBL" id="CP144533">
    <property type="protein sequence ID" value="WWC60921.1"/>
    <property type="molecule type" value="Genomic_DNA"/>
</dbReference>
<gene>
    <name evidence="2" type="ORF">I303_03520</name>
    <name evidence="3" type="ORF">I303_103497</name>
</gene>